<dbReference type="Pfam" id="PF11807">
    <property type="entry name" value="UstYa"/>
    <property type="match status" value="1"/>
</dbReference>
<comment type="similarity">
    <text evidence="1">Belongs to the ustYa family.</text>
</comment>
<gene>
    <name evidence="2" type="ORF">DDE83_004914</name>
</gene>
<accession>A0A364N3N6</accession>
<dbReference type="EMBL" id="QGDH01000063">
    <property type="protein sequence ID" value="RAR10770.1"/>
    <property type="molecule type" value="Genomic_DNA"/>
</dbReference>
<dbReference type="Proteomes" id="UP000249619">
    <property type="component" value="Unassembled WGS sequence"/>
</dbReference>
<dbReference type="InterPro" id="IPR021765">
    <property type="entry name" value="UstYa-like"/>
</dbReference>
<sequence length="97" mass="11160">MAWVYSPLHNRFKVNMAEHKDIHATIGLGPNASEFRGKPNPEVDTAWDRVKRTYLYPMTKEEVFKMGNDPECVVLMPEDLEKVIMPDPRTLSRISTA</sequence>
<proteinExistence type="inferred from homology"/>
<evidence type="ECO:0000313" key="2">
    <source>
        <dbReference type="EMBL" id="RAR10770.1"/>
    </source>
</evidence>
<dbReference type="AlphaFoldDB" id="A0A364N3N6"/>
<dbReference type="OrthoDB" id="3687641at2759"/>
<comment type="caution">
    <text evidence="2">The sequence shown here is derived from an EMBL/GenBank/DDBJ whole genome shotgun (WGS) entry which is preliminary data.</text>
</comment>
<protein>
    <submittedName>
        <fullName evidence="2">Tat pathway signal sequence protein</fullName>
    </submittedName>
</protein>
<evidence type="ECO:0000256" key="1">
    <source>
        <dbReference type="ARBA" id="ARBA00035112"/>
    </source>
</evidence>
<reference evidence="3" key="1">
    <citation type="submission" date="2018-05" db="EMBL/GenBank/DDBJ databases">
        <title>Draft genome sequence of Stemphylium lycopersici strain CIDEFI 213.</title>
        <authorList>
            <person name="Medina R."/>
            <person name="Franco M.E.E."/>
            <person name="Lucentini C.G."/>
            <person name="Saparrat M.C.N."/>
            <person name="Balatti P.A."/>
        </authorList>
    </citation>
    <scope>NUCLEOTIDE SEQUENCE [LARGE SCALE GENOMIC DNA]</scope>
    <source>
        <strain evidence="3">CIDEFI 213</strain>
    </source>
</reference>
<organism evidence="2 3">
    <name type="scientific">Stemphylium lycopersici</name>
    <name type="common">Tomato gray leaf spot disease fungus</name>
    <name type="synonym">Thyrospora lycopersici</name>
    <dbReference type="NCBI Taxonomy" id="183478"/>
    <lineage>
        <taxon>Eukaryota</taxon>
        <taxon>Fungi</taxon>
        <taxon>Dikarya</taxon>
        <taxon>Ascomycota</taxon>
        <taxon>Pezizomycotina</taxon>
        <taxon>Dothideomycetes</taxon>
        <taxon>Pleosporomycetidae</taxon>
        <taxon>Pleosporales</taxon>
        <taxon>Pleosporineae</taxon>
        <taxon>Pleosporaceae</taxon>
        <taxon>Stemphylium</taxon>
    </lineage>
</organism>
<name>A0A364N3N6_STELY</name>
<evidence type="ECO:0000313" key="3">
    <source>
        <dbReference type="Proteomes" id="UP000249619"/>
    </source>
</evidence>
<dbReference type="STRING" id="183478.A0A364N3N6"/>
<keyword evidence="3" id="KW-1185">Reference proteome</keyword>